<dbReference type="EMBL" id="OZ034819">
    <property type="protein sequence ID" value="CAL1398253.1"/>
    <property type="molecule type" value="Genomic_DNA"/>
</dbReference>
<name>A0AAV2FJ22_9ROSI</name>
<evidence type="ECO:0000313" key="2">
    <source>
        <dbReference type="EMBL" id="CAL1398253.1"/>
    </source>
</evidence>
<feature type="coiled-coil region" evidence="1">
    <location>
        <begin position="179"/>
        <end position="241"/>
    </location>
</feature>
<accession>A0AAV2FJ22</accession>
<proteinExistence type="predicted"/>
<dbReference type="Proteomes" id="UP001497516">
    <property type="component" value="Chromosome 6"/>
</dbReference>
<evidence type="ECO:0000313" key="3">
    <source>
        <dbReference type="Proteomes" id="UP001497516"/>
    </source>
</evidence>
<protein>
    <submittedName>
        <fullName evidence="2">Uncharacterized protein</fullName>
    </submittedName>
</protein>
<sequence>MAVFTLNSDNQFITPSLSLQGHVTVMEYSVDPYAFDRIRPAPLPGHCTLRAVVGPRRPYKKLQVHVGGVTFENQKLADLANDLSFKAADGSSTILHRLSVNRFGMCFFTDVDHAAFGMLAMNDYFGWSKYGVVVPRDVVVASNASNVRNRYELYGGAVVVDVRGAMRSAEEGEELGRRLEERRKEVRKGKLEVEKCKKEVERRNEVVRRNEEVESRWREFVEEKEREAETVRDRLVALKMAVKSLVGPHGDEE</sequence>
<organism evidence="2 3">
    <name type="scientific">Linum trigynum</name>
    <dbReference type="NCBI Taxonomy" id="586398"/>
    <lineage>
        <taxon>Eukaryota</taxon>
        <taxon>Viridiplantae</taxon>
        <taxon>Streptophyta</taxon>
        <taxon>Embryophyta</taxon>
        <taxon>Tracheophyta</taxon>
        <taxon>Spermatophyta</taxon>
        <taxon>Magnoliopsida</taxon>
        <taxon>eudicotyledons</taxon>
        <taxon>Gunneridae</taxon>
        <taxon>Pentapetalae</taxon>
        <taxon>rosids</taxon>
        <taxon>fabids</taxon>
        <taxon>Malpighiales</taxon>
        <taxon>Linaceae</taxon>
        <taxon>Linum</taxon>
    </lineage>
</organism>
<dbReference type="AlphaFoldDB" id="A0AAV2FJ22"/>
<keyword evidence="3" id="KW-1185">Reference proteome</keyword>
<evidence type="ECO:0000256" key="1">
    <source>
        <dbReference type="SAM" id="Coils"/>
    </source>
</evidence>
<gene>
    <name evidence="2" type="ORF">LTRI10_LOCUS38495</name>
</gene>
<keyword evidence="1" id="KW-0175">Coiled coil</keyword>
<reference evidence="2 3" key="1">
    <citation type="submission" date="2024-04" db="EMBL/GenBank/DDBJ databases">
        <authorList>
            <person name="Fracassetti M."/>
        </authorList>
    </citation>
    <scope>NUCLEOTIDE SEQUENCE [LARGE SCALE GENOMIC DNA]</scope>
</reference>